<dbReference type="GO" id="GO:0005829">
    <property type="term" value="C:cytosol"/>
    <property type="evidence" value="ECO:0007669"/>
    <property type="project" value="UniProtKB-SubCell"/>
</dbReference>
<dbReference type="EMBL" id="BKCJ011876074">
    <property type="protein sequence ID" value="GFD60307.1"/>
    <property type="molecule type" value="Genomic_DNA"/>
</dbReference>
<comment type="subcellular location">
    <subcellularLocation>
        <location evidence="2">Cytoplasm</location>
        <location evidence="2">Cytosol</location>
    </subcellularLocation>
    <subcellularLocation>
        <location evidence="1">Membrane</location>
        <topology evidence="1">Peripheral membrane protein</topology>
        <orientation evidence="1">Cytoplasmic side</orientation>
    </subcellularLocation>
</comment>
<dbReference type="GO" id="GO:0032012">
    <property type="term" value="P:regulation of ARF protein signal transduction"/>
    <property type="evidence" value="ECO:0007669"/>
    <property type="project" value="InterPro"/>
</dbReference>
<name>A0A699XKW3_TANCI</name>
<feature type="non-terminal residue" evidence="4">
    <location>
        <position position="1"/>
    </location>
</feature>
<dbReference type="GO" id="GO:0012505">
    <property type="term" value="C:endomembrane system"/>
    <property type="evidence" value="ECO:0007669"/>
    <property type="project" value="UniProtKB-ARBA"/>
</dbReference>
<dbReference type="AlphaFoldDB" id="A0A699XKW3"/>
<evidence type="ECO:0000259" key="3">
    <source>
        <dbReference type="PROSITE" id="PS50190"/>
    </source>
</evidence>
<dbReference type="GO" id="GO:0005085">
    <property type="term" value="F:guanyl-nucleotide exchange factor activity"/>
    <property type="evidence" value="ECO:0007669"/>
    <property type="project" value="InterPro"/>
</dbReference>
<dbReference type="InterPro" id="IPR035999">
    <property type="entry name" value="Sec7_dom_sf"/>
</dbReference>
<dbReference type="SUPFAM" id="SSF48425">
    <property type="entry name" value="Sec7 domain"/>
    <property type="match status" value="1"/>
</dbReference>
<evidence type="ECO:0000256" key="1">
    <source>
        <dbReference type="ARBA" id="ARBA00004287"/>
    </source>
</evidence>
<dbReference type="PANTHER" id="PTHR10663">
    <property type="entry name" value="GUANYL-NUCLEOTIDE EXCHANGE FACTOR"/>
    <property type="match status" value="1"/>
</dbReference>
<reference evidence="4" key="1">
    <citation type="journal article" date="2019" name="Sci. Rep.">
        <title>Draft genome of Tanacetum cinerariifolium, the natural source of mosquito coil.</title>
        <authorList>
            <person name="Yamashiro T."/>
            <person name="Shiraishi A."/>
            <person name="Satake H."/>
            <person name="Nakayama K."/>
        </authorList>
    </citation>
    <scope>NUCLEOTIDE SEQUENCE</scope>
</reference>
<dbReference type="GO" id="GO:0016192">
    <property type="term" value="P:vesicle-mediated transport"/>
    <property type="evidence" value="ECO:0007669"/>
    <property type="project" value="UniProtKB-ARBA"/>
</dbReference>
<dbReference type="InterPro" id="IPR023394">
    <property type="entry name" value="Sec7_C_sf"/>
</dbReference>
<proteinExistence type="predicted"/>
<dbReference type="PROSITE" id="PS50190">
    <property type="entry name" value="SEC7"/>
    <property type="match status" value="1"/>
</dbReference>
<sequence>MDLFDFGDLRVDEALRQLLNSFRLPGESALIERIVTVFCEKYMKAVQPEQIVDVDAAFVLTYAIIMLNTDQYNPNVKTSNR</sequence>
<protein>
    <submittedName>
        <fullName evidence="4">ARF guanine-nucleotide exchange factor GNOM-like</fullName>
    </submittedName>
</protein>
<evidence type="ECO:0000256" key="2">
    <source>
        <dbReference type="ARBA" id="ARBA00004514"/>
    </source>
</evidence>
<evidence type="ECO:0000313" key="4">
    <source>
        <dbReference type="EMBL" id="GFD60307.1"/>
    </source>
</evidence>
<dbReference type="Pfam" id="PF01369">
    <property type="entry name" value="Sec7"/>
    <property type="match status" value="1"/>
</dbReference>
<dbReference type="Gene3D" id="1.10.1000.11">
    <property type="entry name" value="Arf Nucleotide-binding Site Opener,domain 2"/>
    <property type="match status" value="1"/>
</dbReference>
<feature type="domain" description="SEC7" evidence="3">
    <location>
        <begin position="1"/>
        <end position="81"/>
    </location>
</feature>
<dbReference type="GO" id="GO:0016020">
    <property type="term" value="C:membrane"/>
    <property type="evidence" value="ECO:0007669"/>
    <property type="project" value="UniProtKB-SubCell"/>
</dbReference>
<organism evidence="4">
    <name type="scientific">Tanacetum cinerariifolium</name>
    <name type="common">Dalmatian daisy</name>
    <name type="synonym">Chrysanthemum cinerariifolium</name>
    <dbReference type="NCBI Taxonomy" id="118510"/>
    <lineage>
        <taxon>Eukaryota</taxon>
        <taxon>Viridiplantae</taxon>
        <taxon>Streptophyta</taxon>
        <taxon>Embryophyta</taxon>
        <taxon>Tracheophyta</taxon>
        <taxon>Spermatophyta</taxon>
        <taxon>Magnoliopsida</taxon>
        <taxon>eudicotyledons</taxon>
        <taxon>Gunneridae</taxon>
        <taxon>Pentapetalae</taxon>
        <taxon>asterids</taxon>
        <taxon>campanulids</taxon>
        <taxon>Asterales</taxon>
        <taxon>Asteraceae</taxon>
        <taxon>Asteroideae</taxon>
        <taxon>Anthemideae</taxon>
        <taxon>Anthemidinae</taxon>
        <taxon>Tanacetum</taxon>
    </lineage>
</organism>
<accession>A0A699XKW3</accession>
<dbReference type="InterPro" id="IPR000904">
    <property type="entry name" value="Sec7_dom"/>
</dbReference>
<gene>
    <name evidence="4" type="ORF">Tci_932276</name>
</gene>
<comment type="caution">
    <text evidence="4">The sequence shown here is derived from an EMBL/GenBank/DDBJ whole genome shotgun (WGS) entry which is preliminary data.</text>
</comment>
<feature type="non-terminal residue" evidence="4">
    <location>
        <position position="81"/>
    </location>
</feature>
<dbReference type="PANTHER" id="PTHR10663:SF388">
    <property type="entry name" value="GOLGI-SPECIFIC BREFELDIN A-RESISTANCE GUANINE NUCLEOTIDE EXCHANGE FACTOR 1"/>
    <property type="match status" value="1"/>
</dbReference>